<accession>A0ABW1FAS9</accession>
<comment type="caution">
    <text evidence="1">The sequence shown here is derived from an EMBL/GenBank/DDBJ whole genome shotgun (WGS) entry which is preliminary data.</text>
</comment>
<dbReference type="EMBL" id="JBHSOD010000172">
    <property type="protein sequence ID" value="MFC5891176.1"/>
    <property type="molecule type" value="Genomic_DNA"/>
</dbReference>
<evidence type="ECO:0000313" key="1">
    <source>
        <dbReference type="EMBL" id="MFC5891176.1"/>
    </source>
</evidence>
<dbReference type="Proteomes" id="UP001596067">
    <property type="component" value="Unassembled WGS sequence"/>
</dbReference>
<dbReference type="GO" id="GO:0005524">
    <property type="term" value="F:ATP binding"/>
    <property type="evidence" value="ECO:0007669"/>
    <property type="project" value="UniProtKB-KW"/>
</dbReference>
<evidence type="ECO:0000313" key="2">
    <source>
        <dbReference type="Proteomes" id="UP001596067"/>
    </source>
</evidence>
<proteinExistence type="predicted"/>
<reference evidence="2" key="1">
    <citation type="journal article" date="2019" name="Int. J. Syst. Evol. Microbiol.">
        <title>The Global Catalogue of Microorganisms (GCM) 10K type strain sequencing project: providing services to taxonomists for standard genome sequencing and annotation.</title>
        <authorList>
            <consortium name="The Broad Institute Genomics Platform"/>
            <consortium name="The Broad Institute Genome Sequencing Center for Infectious Disease"/>
            <person name="Wu L."/>
            <person name="Ma J."/>
        </authorList>
    </citation>
    <scope>NUCLEOTIDE SEQUENCE [LARGE SCALE GENOMIC DNA]</scope>
    <source>
        <strain evidence="2">CGMCC 4.1469</strain>
    </source>
</reference>
<keyword evidence="2" id="KW-1185">Reference proteome</keyword>
<sequence length="40" mass="3854">MDFASSNAAAPTRATTSAKIVVAGGFGVGKTTLVGAVSEI</sequence>
<protein>
    <submittedName>
        <fullName evidence="1">ATP-binding protein</fullName>
    </submittedName>
</protein>
<keyword evidence="1" id="KW-0067">ATP-binding</keyword>
<name>A0ABW1FAS9_9ACTN</name>
<keyword evidence="1" id="KW-0547">Nucleotide-binding</keyword>
<feature type="non-terminal residue" evidence="1">
    <location>
        <position position="40"/>
    </location>
</feature>
<gene>
    <name evidence="1" type="ORF">ACFP0N_40130</name>
</gene>
<organism evidence="1 2">
    <name type="scientific">Kitasatospora aburaviensis</name>
    <dbReference type="NCBI Taxonomy" id="67265"/>
    <lineage>
        <taxon>Bacteria</taxon>
        <taxon>Bacillati</taxon>
        <taxon>Actinomycetota</taxon>
        <taxon>Actinomycetes</taxon>
        <taxon>Kitasatosporales</taxon>
        <taxon>Streptomycetaceae</taxon>
        <taxon>Kitasatospora</taxon>
    </lineage>
</organism>